<accession>A0ABV6A4T0</accession>
<dbReference type="PANTHER" id="PTHR42711:SF19">
    <property type="entry name" value="DOXORUBICIN RESISTANCE ATP-BINDING PROTEIN DRRA"/>
    <property type="match status" value="1"/>
</dbReference>
<dbReference type="SUPFAM" id="SSF52540">
    <property type="entry name" value="P-loop containing nucleoside triphosphate hydrolases"/>
    <property type="match status" value="1"/>
</dbReference>
<keyword evidence="5 11" id="KW-0067">ATP-binding</keyword>
<reference evidence="11 12" key="1">
    <citation type="submission" date="2024-09" db="EMBL/GenBank/DDBJ databases">
        <authorList>
            <person name="Sun Q."/>
            <person name="Mori K."/>
        </authorList>
    </citation>
    <scope>NUCLEOTIDE SEQUENCE [LARGE SCALE GENOMIC DNA]</scope>
    <source>
        <strain evidence="11 12">TBRC 7907</strain>
    </source>
</reference>
<evidence type="ECO:0000313" key="11">
    <source>
        <dbReference type="EMBL" id="MFB9907680.1"/>
    </source>
</evidence>
<gene>
    <name evidence="11" type="ORF">ACFFQA_27415</name>
</gene>
<evidence type="ECO:0000256" key="7">
    <source>
        <dbReference type="ARBA" id="ARBA00023136"/>
    </source>
</evidence>
<protein>
    <submittedName>
        <fullName evidence="11">ATP-binding cassette domain-containing protein</fullName>
    </submittedName>
</protein>
<evidence type="ECO:0000256" key="6">
    <source>
        <dbReference type="ARBA" id="ARBA00022967"/>
    </source>
</evidence>
<dbReference type="InterPro" id="IPR050763">
    <property type="entry name" value="ABC_transporter_ATP-binding"/>
</dbReference>
<dbReference type="InterPro" id="IPR003593">
    <property type="entry name" value="AAA+_ATPase"/>
</dbReference>
<name>A0ABV6A4T0_9PSEU</name>
<evidence type="ECO:0000256" key="9">
    <source>
        <dbReference type="ARBA" id="ARBA00049985"/>
    </source>
</evidence>
<dbReference type="RefSeq" id="WP_377858271.1">
    <property type="nucleotide sequence ID" value="NZ_JBHLZU010000023.1"/>
</dbReference>
<evidence type="ECO:0000256" key="2">
    <source>
        <dbReference type="ARBA" id="ARBA00022448"/>
    </source>
</evidence>
<evidence type="ECO:0000256" key="8">
    <source>
        <dbReference type="ARBA" id="ARBA00023251"/>
    </source>
</evidence>
<keyword evidence="7" id="KW-0472">Membrane</keyword>
<dbReference type="InterPro" id="IPR003439">
    <property type="entry name" value="ABC_transporter-like_ATP-bd"/>
</dbReference>
<evidence type="ECO:0000256" key="1">
    <source>
        <dbReference type="ARBA" id="ARBA00004413"/>
    </source>
</evidence>
<comment type="similarity">
    <text evidence="9">Belongs to the ABC transporter superfamily. Drug exporter-1 (DrugE1) (TC 3.A.1.105) family.</text>
</comment>
<evidence type="ECO:0000256" key="5">
    <source>
        <dbReference type="ARBA" id="ARBA00022840"/>
    </source>
</evidence>
<dbReference type="NCBIfam" id="TIGR01188">
    <property type="entry name" value="drrA"/>
    <property type="match status" value="1"/>
</dbReference>
<evidence type="ECO:0000256" key="3">
    <source>
        <dbReference type="ARBA" id="ARBA00022475"/>
    </source>
</evidence>
<evidence type="ECO:0000259" key="10">
    <source>
        <dbReference type="PROSITE" id="PS50893"/>
    </source>
</evidence>
<dbReference type="Gene3D" id="3.40.50.300">
    <property type="entry name" value="P-loop containing nucleotide triphosphate hydrolases"/>
    <property type="match status" value="1"/>
</dbReference>
<dbReference type="Proteomes" id="UP001589693">
    <property type="component" value="Unassembled WGS sequence"/>
</dbReference>
<dbReference type="SMART" id="SM00382">
    <property type="entry name" value="AAA"/>
    <property type="match status" value="1"/>
</dbReference>
<comment type="subcellular location">
    <subcellularLocation>
        <location evidence="1">Cell membrane</location>
        <topology evidence="1">Peripheral membrane protein</topology>
        <orientation evidence="1">Cytoplasmic side</orientation>
    </subcellularLocation>
</comment>
<dbReference type="GO" id="GO:0005524">
    <property type="term" value="F:ATP binding"/>
    <property type="evidence" value="ECO:0007669"/>
    <property type="project" value="UniProtKB-KW"/>
</dbReference>
<evidence type="ECO:0000313" key="12">
    <source>
        <dbReference type="Proteomes" id="UP001589693"/>
    </source>
</evidence>
<proteinExistence type="inferred from homology"/>
<sequence>MGSAPSNRAAIRADGLVKRYGSHRALDGFDLEVPRGIVFGLLGPNGAGKTTAVRTLTTLARCDSGSATVAGHDVRTEPFEVRRRIGLSGQSPAVDEILSGRQNLVLFARLNRLGRAEARRRADELLDQFGLTDTGSKAVRHYSGGMRRRLDLAVTLLLRPEVLFLDEPTTGLDPSNRNEVWEAVRSLVADGTTVLLTTQYLDEADQLAATVAVMGAGRVIAEGNPDELKRKVGGDRLEVTVEHACDIGAAREALAAWAVGEPRVEPALRRIGVEVGDRVAALSGALAELNERRIALADIGLRKPTLDDVFLKITGTTTQKGA</sequence>
<keyword evidence="2" id="KW-0813">Transport</keyword>
<keyword evidence="6" id="KW-1278">Translocase</keyword>
<evidence type="ECO:0000256" key="4">
    <source>
        <dbReference type="ARBA" id="ARBA00022741"/>
    </source>
</evidence>
<dbReference type="Pfam" id="PF00005">
    <property type="entry name" value="ABC_tran"/>
    <property type="match status" value="1"/>
</dbReference>
<dbReference type="PROSITE" id="PS00211">
    <property type="entry name" value="ABC_TRANSPORTER_1"/>
    <property type="match status" value="1"/>
</dbReference>
<dbReference type="InterPro" id="IPR017871">
    <property type="entry name" value="ABC_transporter-like_CS"/>
</dbReference>
<keyword evidence="4" id="KW-0547">Nucleotide-binding</keyword>
<feature type="domain" description="ABC transporter" evidence="10">
    <location>
        <begin position="11"/>
        <end position="241"/>
    </location>
</feature>
<keyword evidence="3" id="KW-1003">Cell membrane</keyword>
<dbReference type="EMBL" id="JBHLZU010000023">
    <property type="protein sequence ID" value="MFB9907680.1"/>
    <property type="molecule type" value="Genomic_DNA"/>
</dbReference>
<keyword evidence="12" id="KW-1185">Reference proteome</keyword>
<organism evidence="11 12">
    <name type="scientific">Allokutzneria oryzae</name>
    <dbReference type="NCBI Taxonomy" id="1378989"/>
    <lineage>
        <taxon>Bacteria</taxon>
        <taxon>Bacillati</taxon>
        <taxon>Actinomycetota</taxon>
        <taxon>Actinomycetes</taxon>
        <taxon>Pseudonocardiales</taxon>
        <taxon>Pseudonocardiaceae</taxon>
        <taxon>Allokutzneria</taxon>
    </lineage>
</organism>
<dbReference type="InterPro" id="IPR005894">
    <property type="entry name" value="DrrA"/>
</dbReference>
<dbReference type="PROSITE" id="PS50893">
    <property type="entry name" value="ABC_TRANSPORTER_2"/>
    <property type="match status" value="1"/>
</dbReference>
<dbReference type="PANTHER" id="PTHR42711">
    <property type="entry name" value="ABC TRANSPORTER ATP-BINDING PROTEIN"/>
    <property type="match status" value="1"/>
</dbReference>
<keyword evidence="8" id="KW-0046">Antibiotic resistance</keyword>
<dbReference type="InterPro" id="IPR027417">
    <property type="entry name" value="P-loop_NTPase"/>
</dbReference>
<comment type="caution">
    <text evidence="11">The sequence shown here is derived from an EMBL/GenBank/DDBJ whole genome shotgun (WGS) entry which is preliminary data.</text>
</comment>